<accession>A0A9D9HMK8</accession>
<gene>
    <name evidence="2" type="ORF">IAA81_00025</name>
</gene>
<protein>
    <submittedName>
        <fullName evidence="2">ROK family protein</fullName>
    </submittedName>
</protein>
<organism evidence="2 3">
    <name type="scientific">Candidatus Gallitreponema excrementavium</name>
    <dbReference type="NCBI Taxonomy" id="2840840"/>
    <lineage>
        <taxon>Bacteria</taxon>
        <taxon>Pseudomonadati</taxon>
        <taxon>Spirochaetota</taxon>
        <taxon>Spirochaetia</taxon>
        <taxon>Spirochaetales</taxon>
        <taxon>Candidatus Gallitreponema</taxon>
    </lineage>
</organism>
<dbReference type="Gene3D" id="3.30.420.40">
    <property type="match status" value="2"/>
</dbReference>
<name>A0A9D9HMK8_9SPIR</name>
<dbReference type="InterPro" id="IPR000600">
    <property type="entry name" value="ROK"/>
</dbReference>
<dbReference type="Pfam" id="PF00480">
    <property type="entry name" value="ROK"/>
    <property type="match status" value="1"/>
</dbReference>
<dbReference type="InterPro" id="IPR043129">
    <property type="entry name" value="ATPase_NBD"/>
</dbReference>
<dbReference type="CDD" id="cd23763">
    <property type="entry name" value="ASKHA_ATPase_ROK"/>
    <property type="match status" value="1"/>
</dbReference>
<dbReference type="EMBL" id="JADIMM010000001">
    <property type="protein sequence ID" value="MBO8456598.1"/>
    <property type="molecule type" value="Genomic_DNA"/>
</dbReference>
<dbReference type="PANTHER" id="PTHR18964:SF149">
    <property type="entry name" value="BIFUNCTIONAL UDP-N-ACETYLGLUCOSAMINE 2-EPIMERASE_N-ACETYLMANNOSAMINE KINASE"/>
    <property type="match status" value="1"/>
</dbReference>
<dbReference type="Proteomes" id="UP000823638">
    <property type="component" value="Unassembled WGS sequence"/>
</dbReference>
<dbReference type="PANTHER" id="PTHR18964">
    <property type="entry name" value="ROK (REPRESSOR, ORF, KINASE) FAMILY"/>
    <property type="match status" value="1"/>
</dbReference>
<sequence length="330" mass="37234">MKDTADIKRENKSQIRKLLISGNSYTKQQVSLQTGLSVASCNTYLNEMAITGEVIGEKQKLNDVGRNAVVYKLNENFESILCIYFELIQGIKSITTAVFSPIGRLLHKQTVSNEVLDSSAVIQTVSNIMEQFPNVSQIMVGTPSIAENGVIRHSDIEELEDVPLKSVLEERFKLSVSISNDMHYKVYGYYYQEQIPDKIITLVNYPSGVLPGTATVHKGVLLTGKNLFAGMVGFMDYGISQEQQIKKLQRPTAEPFIIKAAIALISILNPHQLLFTGDLLHKEDLNKIYIACKKCIPEEYMPEFVFLPDTEEYYLKGMYWAAVERKENME</sequence>
<dbReference type="AlphaFoldDB" id="A0A9D9HMK8"/>
<comment type="similarity">
    <text evidence="1">Belongs to the ROK (NagC/XylR) family.</text>
</comment>
<evidence type="ECO:0000313" key="3">
    <source>
        <dbReference type="Proteomes" id="UP000823638"/>
    </source>
</evidence>
<comment type="caution">
    <text evidence="2">The sequence shown here is derived from an EMBL/GenBank/DDBJ whole genome shotgun (WGS) entry which is preliminary data.</text>
</comment>
<evidence type="ECO:0000256" key="1">
    <source>
        <dbReference type="ARBA" id="ARBA00006479"/>
    </source>
</evidence>
<proteinExistence type="inferred from homology"/>
<evidence type="ECO:0000313" key="2">
    <source>
        <dbReference type="EMBL" id="MBO8456598.1"/>
    </source>
</evidence>
<reference evidence="2" key="1">
    <citation type="submission" date="2020-10" db="EMBL/GenBank/DDBJ databases">
        <authorList>
            <person name="Gilroy R."/>
        </authorList>
    </citation>
    <scope>NUCLEOTIDE SEQUENCE</scope>
    <source>
        <strain evidence="2">10532</strain>
    </source>
</reference>
<dbReference type="SUPFAM" id="SSF53067">
    <property type="entry name" value="Actin-like ATPase domain"/>
    <property type="match status" value="1"/>
</dbReference>
<reference evidence="2" key="2">
    <citation type="journal article" date="2021" name="PeerJ">
        <title>Extensive microbial diversity within the chicken gut microbiome revealed by metagenomics and culture.</title>
        <authorList>
            <person name="Gilroy R."/>
            <person name="Ravi A."/>
            <person name="Getino M."/>
            <person name="Pursley I."/>
            <person name="Horton D.L."/>
            <person name="Alikhan N.F."/>
            <person name="Baker D."/>
            <person name="Gharbi K."/>
            <person name="Hall N."/>
            <person name="Watson M."/>
            <person name="Adriaenssens E.M."/>
            <person name="Foster-Nyarko E."/>
            <person name="Jarju S."/>
            <person name="Secka A."/>
            <person name="Antonio M."/>
            <person name="Oren A."/>
            <person name="Chaudhuri R.R."/>
            <person name="La Ragione R."/>
            <person name="Hildebrand F."/>
            <person name="Pallen M.J."/>
        </authorList>
    </citation>
    <scope>NUCLEOTIDE SEQUENCE</scope>
    <source>
        <strain evidence="2">10532</strain>
    </source>
</reference>